<reference evidence="2 3" key="1">
    <citation type="submission" date="2024-01" db="EMBL/GenBank/DDBJ databases">
        <title>The complete chloroplast genome sequence of Lithospermum erythrorhizon: insights into the phylogenetic relationship among Boraginaceae species and the maternal lineages of purple gromwells.</title>
        <authorList>
            <person name="Okada T."/>
            <person name="Watanabe K."/>
        </authorList>
    </citation>
    <scope>NUCLEOTIDE SEQUENCE [LARGE SCALE GENOMIC DNA]</scope>
</reference>
<evidence type="ECO:0000313" key="2">
    <source>
        <dbReference type="EMBL" id="GAA0138390.1"/>
    </source>
</evidence>
<comment type="caution">
    <text evidence="2">The sequence shown here is derived from an EMBL/GenBank/DDBJ whole genome shotgun (WGS) entry which is preliminary data.</text>
</comment>
<dbReference type="AlphaFoldDB" id="A0AAV3NGD7"/>
<name>A0AAV3NGD7_LITER</name>
<keyword evidence="3" id="KW-1185">Reference proteome</keyword>
<dbReference type="PANTHER" id="PTHR35505:SF5">
    <property type="entry name" value="SUBSTRATE CARRIER FAMILY PROTEIN"/>
    <property type="match status" value="1"/>
</dbReference>
<feature type="region of interest" description="Disordered" evidence="1">
    <location>
        <begin position="490"/>
        <end position="554"/>
    </location>
</feature>
<dbReference type="PANTHER" id="PTHR35505">
    <property type="entry name" value="OS01G0600300 PROTEIN"/>
    <property type="match status" value="1"/>
</dbReference>
<protein>
    <submittedName>
        <fullName evidence="2">Uncharacterized protein</fullName>
    </submittedName>
</protein>
<organism evidence="2 3">
    <name type="scientific">Lithospermum erythrorhizon</name>
    <name type="common">Purple gromwell</name>
    <name type="synonym">Lithospermum officinale var. erythrorhizon</name>
    <dbReference type="NCBI Taxonomy" id="34254"/>
    <lineage>
        <taxon>Eukaryota</taxon>
        <taxon>Viridiplantae</taxon>
        <taxon>Streptophyta</taxon>
        <taxon>Embryophyta</taxon>
        <taxon>Tracheophyta</taxon>
        <taxon>Spermatophyta</taxon>
        <taxon>Magnoliopsida</taxon>
        <taxon>eudicotyledons</taxon>
        <taxon>Gunneridae</taxon>
        <taxon>Pentapetalae</taxon>
        <taxon>asterids</taxon>
        <taxon>lamiids</taxon>
        <taxon>Boraginales</taxon>
        <taxon>Boraginaceae</taxon>
        <taxon>Boraginoideae</taxon>
        <taxon>Lithospermeae</taxon>
        <taxon>Lithospermum</taxon>
    </lineage>
</organism>
<feature type="compositionally biased region" description="Acidic residues" evidence="1">
    <location>
        <begin position="537"/>
        <end position="554"/>
    </location>
</feature>
<proteinExistence type="predicted"/>
<dbReference type="EMBL" id="BAABME010000009">
    <property type="protein sequence ID" value="GAA0138390.1"/>
    <property type="molecule type" value="Genomic_DNA"/>
</dbReference>
<dbReference type="Proteomes" id="UP001454036">
    <property type="component" value="Unassembled WGS sequence"/>
</dbReference>
<evidence type="ECO:0000256" key="1">
    <source>
        <dbReference type="SAM" id="MobiDB-lite"/>
    </source>
</evidence>
<evidence type="ECO:0000313" key="3">
    <source>
        <dbReference type="Proteomes" id="UP001454036"/>
    </source>
</evidence>
<feature type="compositionally biased region" description="Basic and acidic residues" evidence="1">
    <location>
        <begin position="505"/>
        <end position="529"/>
    </location>
</feature>
<sequence>MNSTLIQSQIPNFIAQNYDNILTQSFNTLIDSLHKQKSKSADFSELTSIFYKLLQTKADPPLETIWVYSKLAYLSQYSEKIESLDQFGAYFSQNSIKIESLEQFGAVKELFQLIVSFSGSCNPLKCIVLIAPVIYNLHKFIVYLKGCELGNKREKRLKREVKSLVGSILGYLSVCCEGLDGVGFDDFEQTLIRPLGDLVSVWVDDKVVEEKVGLVEFFPLLSSGVIEELSGGLSEIAGFVVAEAFLLRLCLEFGEGELSKEGQNQLRSWIIGSITGLKNSFFYRTLVMMLLEPSLPLTSLVDPRAQTLLRKMLYDAVLLVEYTFLAPEKMAILPIKHVKEITLSRLMLIHEAVESLRKEAEDQPKVLSYLNAFSSSSLPSQLIKWVRCESGIDMKANGPNGTSPKAFLKWILNLENRGLRIFDDGLLKYRNKLILDNLVGYPEEAVLKEGGKSSDADVLFYIDKKGAEEVGDDEDEDMTSTNAAFVTAAQAMQSPENGSTKRKAKDAEKQLKYLKYGRHEHSDVSREKPSASVNDDSSSDSEVDNPSSDEDMEA</sequence>
<accession>A0AAV3NGD7</accession>
<gene>
    <name evidence="2" type="ORF">LIER_00145</name>
</gene>